<keyword evidence="2" id="KW-0732">Signal</keyword>
<name>A0ABV8I6W2_9ACTN</name>
<evidence type="ECO:0000313" key="3">
    <source>
        <dbReference type="EMBL" id="MFC4057675.1"/>
    </source>
</evidence>
<dbReference type="PROSITE" id="PS51257">
    <property type="entry name" value="PROKAR_LIPOPROTEIN"/>
    <property type="match status" value="1"/>
</dbReference>
<accession>A0ABV8I6W2</accession>
<feature type="chain" id="PRO_5045770230" description="Lipoprotein" evidence="2">
    <location>
        <begin position="27"/>
        <end position="173"/>
    </location>
</feature>
<dbReference type="Proteomes" id="UP001595850">
    <property type="component" value="Unassembled WGS sequence"/>
</dbReference>
<feature type="signal peptide" evidence="2">
    <location>
        <begin position="1"/>
        <end position="26"/>
    </location>
</feature>
<evidence type="ECO:0000256" key="1">
    <source>
        <dbReference type="SAM" id="MobiDB-lite"/>
    </source>
</evidence>
<dbReference type="EMBL" id="JBHSBM010000011">
    <property type="protein sequence ID" value="MFC4057675.1"/>
    <property type="molecule type" value="Genomic_DNA"/>
</dbReference>
<feature type="region of interest" description="Disordered" evidence="1">
    <location>
        <begin position="57"/>
        <end position="81"/>
    </location>
</feature>
<comment type="caution">
    <text evidence="3">The sequence shown here is derived from an EMBL/GenBank/DDBJ whole genome shotgun (WGS) entry which is preliminary data.</text>
</comment>
<sequence>MNGTLKAGPVLSVVALALALSACSGGEDPPPASAAASPAATVTETASPAVTVTVTEPVLPEPTGEASPVPLPQESRTNFPGGRGLDENVTGQVTIKGADSILVQGDDAGERTAQLVPYTEVLDVQGGICDEGPIPRSCSVDQLRKALREGVSLYAKISIKDGVAVRIEEIVRN</sequence>
<keyword evidence="4" id="KW-1185">Reference proteome</keyword>
<reference evidence="4" key="1">
    <citation type="journal article" date="2019" name="Int. J. Syst. Evol. Microbiol.">
        <title>The Global Catalogue of Microorganisms (GCM) 10K type strain sequencing project: providing services to taxonomists for standard genome sequencing and annotation.</title>
        <authorList>
            <consortium name="The Broad Institute Genomics Platform"/>
            <consortium name="The Broad Institute Genome Sequencing Center for Infectious Disease"/>
            <person name="Wu L."/>
            <person name="Ma J."/>
        </authorList>
    </citation>
    <scope>NUCLEOTIDE SEQUENCE [LARGE SCALE GENOMIC DNA]</scope>
    <source>
        <strain evidence="4">TBRC 4489</strain>
    </source>
</reference>
<organism evidence="3 4">
    <name type="scientific">Planomonospora corallina</name>
    <dbReference type="NCBI Taxonomy" id="1806052"/>
    <lineage>
        <taxon>Bacteria</taxon>
        <taxon>Bacillati</taxon>
        <taxon>Actinomycetota</taxon>
        <taxon>Actinomycetes</taxon>
        <taxon>Streptosporangiales</taxon>
        <taxon>Streptosporangiaceae</taxon>
        <taxon>Planomonospora</taxon>
    </lineage>
</organism>
<dbReference type="RefSeq" id="WP_377285758.1">
    <property type="nucleotide sequence ID" value="NZ_JBHSBM010000011.1"/>
</dbReference>
<protein>
    <recommendedName>
        <fullName evidence="5">Lipoprotein</fullName>
    </recommendedName>
</protein>
<proteinExistence type="predicted"/>
<evidence type="ECO:0000256" key="2">
    <source>
        <dbReference type="SAM" id="SignalP"/>
    </source>
</evidence>
<evidence type="ECO:0000313" key="4">
    <source>
        <dbReference type="Proteomes" id="UP001595850"/>
    </source>
</evidence>
<gene>
    <name evidence="3" type="ORF">ACFOWE_05185</name>
</gene>
<evidence type="ECO:0008006" key="5">
    <source>
        <dbReference type="Google" id="ProtNLM"/>
    </source>
</evidence>